<dbReference type="Proteomes" id="UP000325434">
    <property type="component" value="Unassembled WGS sequence"/>
</dbReference>
<dbReference type="AlphaFoldDB" id="A0A5N6GEW2"/>
<keyword evidence="1" id="KW-0812">Transmembrane</keyword>
<evidence type="ECO:0000256" key="1">
    <source>
        <dbReference type="SAM" id="Phobius"/>
    </source>
</evidence>
<keyword evidence="1" id="KW-1133">Transmembrane helix</keyword>
<dbReference type="EMBL" id="ML734875">
    <property type="protein sequence ID" value="KAB8239904.1"/>
    <property type="molecule type" value="Genomic_DNA"/>
</dbReference>
<accession>A0A5N6GEW2</accession>
<evidence type="ECO:0000313" key="2">
    <source>
        <dbReference type="EMBL" id="KAB8239904.1"/>
    </source>
</evidence>
<proteinExistence type="predicted"/>
<keyword evidence="1" id="KW-0472">Membrane</keyword>
<organism evidence="2">
    <name type="scientific">Aspergillus flavus</name>
    <dbReference type="NCBI Taxonomy" id="5059"/>
    <lineage>
        <taxon>Eukaryota</taxon>
        <taxon>Fungi</taxon>
        <taxon>Dikarya</taxon>
        <taxon>Ascomycota</taxon>
        <taxon>Pezizomycotina</taxon>
        <taxon>Eurotiomycetes</taxon>
        <taxon>Eurotiomycetidae</taxon>
        <taxon>Eurotiales</taxon>
        <taxon>Aspergillaceae</taxon>
        <taxon>Aspergillus</taxon>
        <taxon>Aspergillus subgen. Circumdati</taxon>
    </lineage>
</organism>
<reference evidence="2" key="1">
    <citation type="submission" date="2019-04" db="EMBL/GenBank/DDBJ databases">
        <title>Friends and foes A comparative genomics study of 23 Aspergillus species from section Flavi.</title>
        <authorList>
            <consortium name="DOE Joint Genome Institute"/>
            <person name="Kjaerbolling I."/>
            <person name="Vesth T."/>
            <person name="Frisvad J.C."/>
            <person name="Nybo J.L."/>
            <person name="Theobald S."/>
            <person name="Kildgaard S."/>
            <person name="Isbrandt T."/>
            <person name="Kuo A."/>
            <person name="Sato A."/>
            <person name="Lyhne E.K."/>
            <person name="Kogle M.E."/>
            <person name="Wiebenga A."/>
            <person name="Kun R.S."/>
            <person name="Lubbers R.J."/>
            <person name="Makela M.R."/>
            <person name="Barry K."/>
            <person name="Chovatia M."/>
            <person name="Clum A."/>
            <person name="Daum C."/>
            <person name="Haridas S."/>
            <person name="He G."/>
            <person name="LaButti K."/>
            <person name="Lipzen A."/>
            <person name="Mondo S."/>
            <person name="Riley R."/>
            <person name="Salamov A."/>
            <person name="Simmons B.A."/>
            <person name="Magnuson J.K."/>
            <person name="Henrissat B."/>
            <person name="Mortensen U.H."/>
            <person name="Larsen T.O."/>
            <person name="Devries R.P."/>
            <person name="Grigoriev I.V."/>
            <person name="Machida M."/>
            <person name="Baker S.E."/>
            <person name="Andersen M.R."/>
        </authorList>
    </citation>
    <scope>NUCLEOTIDE SEQUENCE [LARGE SCALE GENOMIC DNA]</scope>
    <source>
        <strain evidence="2">CBS 121.62</strain>
    </source>
</reference>
<name>A0A5N6GEW2_ASPFL</name>
<protein>
    <submittedName>
        <fullName evidence="2">Uncharacterized protein</fullName>
    </submittedName>
</protein>
<feature type="transmembrane region" description="Helical" evidence="1">
    <location>
        <begin position="56"/>
        <end position="77"/>
    </location>
</feature>
<gene>
    <name evidence="2" type="ORF">BDV35DRAFT_375144</name>
</gene>
<sequence>MPEAKSSSRVSVHRKNAYYQAVAQAHPGLGIDINWLFRSKVLVYSSSLPLRQARTLISYCQSTICFLVAVIFEITVIRWRHELLSFFFFHSFFFPPKDRAVNVLSYS</sequence>